<keyword evidence="2" id="KW-1185">Reference proteome</keyword>
<dbReference type="RefSeq" id="WP_091236351.1">
    <property type="nucleotide sequence ID" value="NZ_FNBG01000050.1"/>
</dbReference>
<dbReference type="EMBL" id="FNBG01000050">
    <property type="protein sequence ID" value="SDG50611.1"/>
    <property type="molecule type" value="Genomic_DNA"/>
</dbReference>
<dbReference type="AlphaFoldDB" id="A0A1G7UTK6"/>
<dbReference type="OrthoDB" id="2641675at2"/>
<evidence type="ECO:0000313" key="1">
    <source>
        <dbReference type="EMBL" id="SDG50611.1"/>
    </source>
</evidence>
<dbReference type="Pfam" id="PF09148">
    <property type="entry name" value="DUF1934"/>
    <property type="match status" value="1"/>
</dbReference>
<protein>
    <submittedName>
        <fullName evidence="1">Uncharacterized beta-barrel protein YwiB, DUF1934 family</fullName>
    </submittedName>
</protein>
<dbReference type="SUPFAM" id="SSF50814">
    <property type="entry name" value="Lipocalins"/>
    <property type="match status" value="1"/>
</dbReference>
<organism evidence="1 2">
    <name type="scientific">Fontibacillus panacisegetis</name>
    <dbReference type="NCBI Taxonomy" id="670482"/>
    <lineage>
        <taxon>Bacteria</taxon>
        <taxon>Bacillati</taxon>
        <taxon>Bacillota</taxon>
        <taxon>Bacilli</taxon>
        <taxon>Bacillales</taxon>
        <taxon>Paenibacillaceae</taxon>
        <taxon>Fontibacillus</taxon>
    </lineage>
</organism>
<evidence type="ECO:0000313" key="2">
    <source>
        <dbReference type="Proteomes" id="UP000198972"/>
    </source>
</evidence>
<dbReference type="InterPro" id="IPR015231">
    <property type="entry name" value="DUF1934"/>
</dbReference>
<dbReference type="InterPro" id="IPR012674">
    <property type="entry name" value="Calycin"/>
</dbReference>
<accession>A0A1G7UTK6</accession>
<proteinExistence type="predicted"/>
<dbReference type="Gene3D" id="2.40.128.20">
    <property type="match status" value="1"/>
</dbReference>
<gene>
    <name evidence="1" type="ORF">SAMN04488542_15013</name>
</gene>
<dbReference type="STRING" id="670482.SAMN04488542_15013"/>
<name>A0A1G7UTK6_9BACL</name>
<dbReference type="Proteomes" id="UP000198972">
    <property type="component" value="Unassembled WGS sequence"/>
</dbReference>
<reference evidence="1 2" key="1">
    <citation type="submission" date="2016-10" db="EMBL/GenBank/DDBJ databases">
        <authorList>
            <person name="de Groot N.N."/>
        </authorList>
    </citation>
    <scope>NUCLEOTIDE SEQUENCE [LARGE SCALE GENOMIC DNA]</scope>
    <source>
        <strain evidence="1 2">DSM 28129</strain>
    </source>
</reference>
<sequence length="139" mass="15676">MQGKSTAKIVVTSRQGEDKTVQELKGEIMVRGSSVYIRYEEPEKGPTGGTTRAMFKITGDEIKIMRHGEVESEQTFQAGRKLPGFYHSPFTKFHLSTDTGKLDVSLDGMSGQIEWEYDLYVYDELSGHFAISMLIEEEV</sequence>